<dbReference type="EMBL" id="BTRK01000003">
    <property type="protein sequence ID" value="GMR43112.1"/>
    <property type="molecule type" value="Genomic_DNA"/>
</dbReference>
<evidence type="ECO:0000313" key="2">
    <source>
        <dbReference type="Proteomes" id="UP001328107"/>
    </source>
</evidence>
<protein>
    <submittedName>
        <fullName evidence="1">Uncharacterized protein</fullName>
    </submittedName>
</protein>
<gene>
    <name evidence="1" type="ORF">PMAYCL1PPCAC_13307</name>
</gene>
<proteinExistence type="predicted"/>
<dbReference type="AlphaFoldDB" id="A0AAN5CGA1"/>
<comment type="caution">
    <text evidence="1">The sequence shown here is derived from an EMBL/GenBank/DDBJ whole genome shotgun (WGS) entry which is preliminary data.</text>
</comment>
<keyword evidence="2" id="KW-1185">Reference proteome</keyword>
<reference evidence="2" key="1">
    <citation type="submission" date="2022-10" db="EMBL/GenBank/DDBJ databases">
        <title>Genome assembly of Pristionchus species.</title>
        <authorList>
            <person name="Yoshida K."/>
            <person name="Sommer R.J."/>
        </authorList>
    </citation>
    <scope>NUCLEOTIDE SEQUENCE [LARGE SCALE GENOMIC DNA]</scope>
    <source>
        <strain evidence="2">RS5460</strain>
    </source>
</reference>
<feature type="non-terminal residue" evidence="1">
    <location>
        <position position="1"/>
    </location>
</feature>
<organism evidence="1 2">
    <name type="scientific">Pristionchus mayeri</name>
    <dbReference type="NCBI Taxonomy" id="1317129"/>
    <lineage>
        <taxon>Eukaryota</taxon>
        <taxon>Metazoa</taxon>
        <taxon>Ecdysozoa</taxon>
        <taxon>Nematoda</taxon>
        <taxon>Chromadorea</taxon>
        <taxon>Rhabditida</taxon>
        <taxon>Rhabditina</taxon>
        <taxon>Diplogasteromorpha</taxon>
        <taxon>Diplogasteroidea</taxon>
        <taxon>Neodiplogasteridae</taxon>
        <taxon>Pristionchus</taxon>
    </lineage>
</organism>
<evidence type="ECO:0000313" key="1">
    <source>
        <dbReference type="EMBL" id="GMR43112.1"/>
    </source>
</evidence>
<sequence length="140" mass="15520">LCPRGKSGSRCQVVGIVADPTRRSVLAVPLVISNLLTDEADLQKLSRLLLQNIPHEVSGAPVCVFQPVAVEQWSSWNVVSWLLWPDELGSCLLHISFVDDVNPRVLAESVWSLREGVLDVKFFLEGLVVRLARHLLEACI</sequence>
<feature type="non-terminal residue" evidence="1">
    <location>
        <position position="140"/>
    </location>
</feature>
<dbReference type="Proteomes" id="UP001328107">
    <property type="component" value="Unassembled WGS sequence"/>
</dbReference>
<name>A0AAN5CGA1_9BILA</name>
<accession>A0AAN5CGA1</accession>